<gene>
    <name evidence="2" type="ORF">A1O3_06263</name>
</gene>
<dbReference type="EMBL" id="AMGY01000005">
    <property type="protein sequence ID" value="EXJ82450.1"/>
    <property type="molecule type" value="Genomic_DNA"/>
</dbReference>
<name>W9XYK6_9EURO</name>
<dbReference type="HOGENOM" id="CLU_2305740_0_0_1"/>
<feature type="region of interest" description="Disordered" evidence="1">
    <location>
        <begin position="28"/>
        <end position="71"/>
    </location>
</feature>
<dbReference type="Proteomes" id="UP000019478">
    <property type="component" value="Unassembled WGS sequence"/>
</dbReference>
<proteinExistence type="predicted"/>
<keyword evidence="3" id="KW-1185">Reference proteome</keyword>
<accession>W9XYK6</accession>
<comment type="caution">
    <text evidence="2">The sequence shown here is derived from an EMBL/GenBank/DDBJ whole genome shotgun (WGS) entry which is preliminary data.</text>
</comment>
<organism evidence="2 3">
    <name type="scientific">Capronia epimyces CBS 606.96</name>
    <dbReference type="NCBI Taxonomy" id="1182542"/>
    <lineage>
        <taxon>Eukaryota</taxon>
        <taxon>Fungi</taxon>
        <taxon>Dikarya</taxon>
        <taxon>Ascomycota</taxon>
        <taxon>Pezizomycotina</taxon>
        <taxon>Eurotiomycetes</taxon>
        <taxon>Chaetothyriomycetidae</taxon>
        <taxon>Chaetothyriales</taxon>
        <taxon>Herpotrichiellaceae</taxon>
        <taxon>Capronia</taxon>
    </lineage>
</organism>
<evidence type="ECO:0000313" key="2">
    <source>
        <dbReference type="EMBL" id="EXJ82450.1"/>
    </source>
</evidence>
<evidence type="ECO:0000256" key="1">
    <source>
        <dbReference type="SAM" id="MobiDB-lite"/>
    </source>
</evidence>
<reference evidence="2 3" key="1">
    <citation type="submission" date="2013-03" db="EMBL/GenBank/DDBJ databases">
        <title>The Genome Sequence of Capronia epimyces CBS 606.96.</title>
        <authorList>
            <consortium name="The Broad Institute Genomics Platform"/>
            <person name="Cuomo C."/>
            <person name="de Hoog S."/>
            <person name="Gorbushina A."/>
            <person name="Walker B."/>
            <person name="Young S.K."/>
            <person name="Zeng Q."/>
            <person name="Gargeya S."/>
            <person name="Fitzgerald M."/>
            <person name="Haas B."/>
            <person name="Abouelleil A."/>
            <person name="Allen A.W."/>
            <person name="Alvarado L."/>
            <person name="Arachchi H.M."/>
            <person name="Berlin A.M."/>
            <person name="Chapman S.B."/>
            <person name="Gainer-Dewar J."/>
            <person name="Goldberg J."/>
            <person name="Griggs A."/>
            <person name="Gujja S."/>
            <person name="Hansen M."/>
            <person name="Howarth C."/>
            <person name="Imamovic A."/>
            <person name="Ireland A."/>
            <person name="Larimer J."/>
            <person name="McCowan C."/>
            <person name="Murphy C."/>
            <person name="Pearson M."/>
            <person name="Poon T.W."/>
            <person name="Priest M."/>
            <person name="Roberts A."/>
            <person name="Saif S."/>
            <person name="Shea T."/>
            <person name="Sisk P."/>
            <person name="Sykes S."/>
            <person name="Wortman J."/>
            <person name="Nusbaum C."/>
            <person name="Birren B."/>
        </authorList>
    </citation>
    <scope>NUCLEOTIDE SEQUENCE [LARGE SCALE GENOMIC DNA]</scope>
    <source>
        <strain evidence="2 3">CBS 606.96</strain>
    </source>
</reference>
<dbReference type="RefSeq" id="XP_007734573.1">
    <property type="nucleotide sequence ID" value="XM_007736383.1"/>
</dbReference>
<dbReference type="GeneID" id="19170373"/>
<protein>
    <submittedName>
        <fullName evidence="2">Uncharacterized protein</fullName>
    </submittedName>
</protein>
<sequence length="100" mass="10510">MTTSTAALHVAYETGTLESAADLCRDVSPSVTWPSPQSPPSLAAPTSFAARLQNRDPPPSLPSSPRTAAQILSTKTTGCPCSICRSILHPPISTHLDRTL</sequence>
<dbReference type="AlphaFoldDB" id="W9XYK6"/>
<evidence type="ECO:0000313" key="3">
    <source>
        <dbReference type="Proteomes" id="UP000019478"/>
    </source>
</evidence>